<dbReference type="Gene3D" id="1.10.10.10">
    <property type="entry name" value="Winged helix-like DNA-binding domain superfamily/Winged helix DNA-binding domain"/>
    <property type="match status" value="1"/>
</dbReference>
<dbReference type="InterPro" id="IPR051081">
    <property type="entry name" value="HTH_MetalResp_TranReg"/>
</dbReference>
<dbReference type="PROSITE" id="PS50987">
    <property type="entry name" value="HTH_ARSR_2"/>
    <property type="match status" value="1"/>
</dbReference>
<dbReference type="CDD" id="cd00090">
    <property type="entry name" value="HTH_ARSR"/>
    <property type="match status" value="1"/>
</dbReference>
<keyword evidence="1" id="KW-0805">Transcription regulation</keyword>
<dbReference type="PANTHER" id="PTHR33154">
    <property type="entry name" value="TRANSCRIPTIONAL REGULATOR, ARSR FAMILY"/>
    <property type="match status" value="1"/>
</dbReference>
<name>A0A558AFG1_9PSEU</name>
<dbReference type="Proteomes" id="UP000318578">
    <property type="component" value="Unassembled WGS sequence"/>
</dbReference>
<dbReference type="InterPro" id="IPR036388">
    <property type="entry name" value="WH-like_DNA-bd_sf"/>
</dbReference>
<evidence type="ECO:0000313" key="5">
    <source>
        <dbReference type="EMBL" id="TVT23002.1"/>
    </source>
</evidence>
<dbReference type="PANTHER" id="PTHR33154:SF33">
    <property type="entry name" value="TRANSCRIPTIONAL REPRESSOR SDPR"/>
    <property type="match status" value="1"/>
</dbReference>
<evidence type="ECO:0000313" key="6">
    <source>
        <dbReference type="Proteomes" id="UP000318578"/>
    </source>
</evidence>
<dbReference type="InterPro" id="IPR001845">
    <property type="entry name" value="HTH_ArsR_DNA-bd_dom"/>
</dbReference>
<accession>A0A558AFG1</accession>
<protein>
    <submittedName>
        <fullName evidence="5">Helix-turn-helix transcriptional regulator</fullName>
    </submittedName>
</protein>
<dbReference type="NCBIfam" id="NF033788">
    <property type="entry name" value="HTH_metalloreg"/>
    <property type="match status" value="1"/>
</dbReference>
<organism evidence="5 6">
    <name type="scientific">Amycolatopsis acidiphila</name>
    <dbReference type="NCBI Taxonomy" id="715473"/>
    <lineage>
        <taxon>Bacteria</taxon>
        <taxon>Bacillati</taxon>
        <taxon>Actinomycetota</taxon>
        <taxon>Actinomycetes</taxon>
        <taxon>Pseudonocardiales</taxon>
        <taxon>Pseudonocardiaceae</taxon>
        <taxon>Amycolatopsis</taxon>
    </lineage>
</organism>
<evidence type="ECO:0000259" key="4">
    <source>
        <dbReference type="PROSITE" id="PS50987"/>
    </source>
</evidence>
<reference evidence="5 6" key="1">
    <citation type="submission" date="2019-07" db="EMBL/GenBank/DDBJ databases">
        <title>New species of Amycolatopsis and Streptomyces.</title>
        <authorList>
            <person name="Duangmal K."/>
            <person name="Teo W.F.A."/>
            <person name="Lipun K."/>
        </authorList>
    </citation>
    <scope>NUCLEOTIDE SEQUENCE [LARGE SCALE GENOMIC DNA]</scope>
    <source>
        <strain evidence="5 6">JCM 30562</strain>
    </source>
</reference>
<keyword evidence="2" id="KW-0238">DNA-binding</keyword>
<evidence type="ECO:0000256" key="1">
    <source>
        <dbReference type="ARBA" id="ARBA00023015"/>
    </source>
</evidence>
<proteinExistence type="predicted"/>
<dbReference type="PRINTS" id="PR00778">
    <property type="entry name" value="HTHARSR"/>
</dbReference>
<dbReference type="EMBL" id="VJZA01000014">
    <property type="protein sequence ID" value="TVT23002.1"/>
    <property type="molecule type" value="Genomic_DNA"/>
</dbReference>
<keyword evidence="6" id="KW-1185">Reference proteome</keyword>
<dbReference type="OrthoDB" id="9798835at2"/>
<comment type="caution">
    <text evidence="5">The sequence shown here is derived from an EMBL/GenBank/DDBJ whole genome shotgun (WGS) entry which is preliminary data.</text>
</comment>
<dbReference type="AlphaFoldDB" id="A0A558AFG1"/>
<dbReference type="GO" id="GO:0003700">
    <property type="term" value="F:DNA-binding transcription factor activity"/>
    <property type="evidence" value="ECO:0007669"/>
    <property type="project" value="InterPro"/>
</dbReference>
<dbReference type="Pfam" id="PF12840">
    <property type="entry name" value="HTH_20"/>
    <property type="match status" value="1"/>
</dbReference>
<dbReference type="SMART" id="SM00418">
    <property type="entry name" value="HTH_ARSR"/>
    <property type="match status" value="1"/>
</dbReference>
<dbReference type="InterPro" id="IPR011991">
    <property type="entry name" value="ArsR-like_HTH"/>
</dbReference>
<dbReference type="InterPro" id="IPR036390">
    <property type="entry name" value="WH_DNA-bd_sf"/>
</dbReference>
<keyword evidence="3" id="KW-0804">Transcription</keyword>
<gene>
    <name evidence="5" type="ORF">FNH06_11765</name>
</gene>
<feature type="domain" description="HTH arsR-type" evidence="4">
    <location>
        <begin position="11"/>
        <end position="107"/>
    </location>
</feature>
<dbReference type="SUPFAM" id="SSF46785">
    <property type="entry name" value="Winged helix' DNA-binding domain"/>
    <property type="match status" value="1"/>
</dbReference>
<evidence type="ECO:0000256" key="2">
    <source>
        <dbReference type="ARBA" id="ARBA00023125"/>
    </source>
</evidence>
<dbReference type="GO" id="GO:0003677">
    <property type="term" value="F:DNA binding"/>
    <property type="evidence" value="ECO:0007669"/>
    <property type="project" value="UniProtKB-KW"/>
</dbReference>
<sequence length="115" mass="12753">MLRYIDEDRTGAARMNDEEARPFRALGDPVRWVVLRHLAAAPGEVGASELADVVTVGQPTLSYHLAVLREAGLIERRKEGRQHFHRIRPEAVAELAEFLEAGLLKGPTVDEQTTA</sequence>
<evidence type="ECO:0000256" key="3">
    <source>
        <dbReference type="ARBA" id="ARBA00023163"/>
    </source>
</evidence>